<name>A0A9P6Y330_9FUNG</name>
<dbReference type="AlphaFoldDB" id="A0A9P6Y330"/>
<organism evidence="2 3">
    <name type="scientific">Rhizopus delemar</name>
    <dbReference type="NCBI Taxonomy" id="936053"/>
    <lineage>
        <taxon>Eukaryota</taxon>
        <taxon>Fungi</taxon>
        <taxon>Fungi incertae sedis</taxon>
        <taxon>Mucoromycota</taxon>
        <taxon>Mucoromycotina</taxon>
        <taxon>Mucoromycetes</taxon>
        <taxon>Mucorales</taxon>
        <taxon>Mucorineae</taxon>
        <taxon>Rhizopodaceae</taxon>
        <taxon>Rhizopus</taxon>
    </lineage>
</organism>
<evidence type="ECO:0000256" key="1">
    <source>
        <dbReference type="SAM" id="Phobius"/>
    </source>
</evidence>
<sequence length="168" mass="18193">MPTAASTFNGKPSASLGIELNAGANAIAVSKAIDAPLQQLQKYWPHGYTAHVAFTTTPFVTISLKEVVITLIEAIVLVVLVMYLFLQNWRATLIPTIAVPVVLLGTFGVLAAFGYSINTLTMFALVLAIGLLVDDAIVVVENVERIISPARWWVSAWCCRRCSCRCPT</sequence>
<evidence type="ECO:0000313" key="2">
    <source>
        <dbReference type="EMBL" id="KAG1537919.1"/>
    </source>
</evidence>
<dbReference type="Gene3D" id="1.20.1640.10">
    <property type="entry name" value="Multidrug efflux transporter AcrB transmembrane domain"/>
    <property type="match status" value="1"/>
</dbReference>
<reference evidence="2 3" key="1">
    <citation type="journal article" date="2020" name="Microb. Genom.">
        <title>Genetic diversity of clinical and environmental Mucorales isolates obtained from an investigation of mucormycosis cases among solid organ transplant recipients.</title>
        <authorList>
            <person name="Nguyen M.H."/>
            <person name="Kaul D."/>
            <person name="Muto C."/>
            <person name="Cheng S.J."/>
            <person name="Richter R.A."/>
            <person name="Bruno V.M."/>
            <person name="Liu G."/>
            <person name="Beyhan S."/>
            <person name="Sundermann A.J."/>
            <person name="Mounaud S."/>
            <person name="Pasculle A.W."/>
            <person name="Nierman W.C."/>
            <person name="Driscoll E."/>
            <person name="Cumbie R."/>
            <person name="Clancy C.J."/>
            <person name="Dupont C.L."/>
        </authorList>
    </citation>
    <scope>NUCLEOTIDE SEQUENCE [LARGE SCALE GENOMIC DNA]</scope>
    <source>
        <strain evidence="2 3">GL24</strain>
    </source>
</reference>
<dbReference type="Pfam" id="PF00873">
    <property type="entry name" value="ACR_tran"/>
    <property type="match status" value="1"/>
</dbReference>
<dbReference type="Gene3D" id="3.30.70.1320">
    <property type="entry name" value="Multidrug efflux transporter AcrB pore domain like"/>
    <property type="match status" value="1"/>
</dbReference>
<evidence type="ECO:0000313" key="3">
    <source>
        <dbReference type="Proteomes" id="UP000740926"/>
    </source>
</evidence>
<dbReference type="Proteomes" id="UP000740926">
    <property type="component" value="Unassembled WGS sequence"/>
</dbReference>
<dbReference type="PRINTS" id="PR00702">
    <property type="entry name" value="ACRIFLAVINRP"/>
</dbReference>
<feature type="transmembrane region" description="Helical" evidence="1">
    <location>
        <begin position="67"/>
        <end position="86"/>
    </location>
</feature>
<dbReference type="EMBL" id="JAANIU010007398">
    <property type="protein sequence ID" value="KAG1537919.1"/>
    <property type="molecule type" value="Genomic_DNA"/>
</dbReference>
<dbReference type="InterPro" id="IPR001036">
    <property type="entry name" value="Acrflvin-R"/>
</dbReference>
<dbReference type="GO" id="GO:0005886">
    <property type="term" value="C:plasma membrane"/>
    <property type="evidence" value="ECO:0007669"/>
    <property type="project" value="TreeGrafter"/>
</dbReference>
<evidence type="ECO:0008006" key="4">
    <source>
        <dbReference type="Google" id="ProtNLM"/>
    </source>
</evidence>
<proteinExistence type="predicted"/>
<dbReference type="SUPFAM" id="SSF82866">
    <property type="entry name" value="Multidrug efflux transporter AcrB transmembrane domain"/>
    <property type="match status" value="1"/>
</dbReference>
<keyword evidence="1" id="KW-0812">Transmembrane</keyword>
<keyword evidence="1" id="KW-0472">Membrane</keyword>
<accession>A0A9P6Y330</accession>
<protein>
    <recommendedName>
        <fullName evidence="4">SSD domain-containing protein</fullName>
    </recommendedName>
</protein>
<dbReference type="PANTHER" id="PTHR32063:SF32">
    <property type="entry name" value="AMINOGLYCOSIDE EFFLUX PUMP-RELATED"/>
    <property type="match status" value="1"/>
</dbReference>
<comment type="caution">
    <text evidence="2">The sequence shown here is derived from an EMBL/GenBank/DDBJ whole genome shotgun (WGS) entry which is preliminary data.</text>
</comment>
<feature type="transmembrane region" description="Helical" evidence="1">
    <location>
        <begin position="120"/>
        <end position="140"/>
    </location>
</feature>
<dbReference type="GO" id="GO:0042910">
    <property type="term" value="F:xenobiotic transmembrane transporter activity"/>
    <property type="evidence" value="ECO:0007669"/>
    <property type="project" value="TreeGrafter"/>
</dbReference>
<dbReference type="PANTHER" id="PTHR32063">
    <property type="match status" value="1"/>
</dbReference>
<gene>
    <name evidence="2" type="ORF">G6F50_014767</name>
</gene>
<feature type="transmembrane region" description="Helical" evidence="1">
    <location>
        <begin position="93"/>
        <end position="114"/>
    </location>
</feature>
<keyword evidence="1" id="KW-1133">Transmembrane helix</keyword>
<keyword evidence="3" id="KW-1185">Reference proteome</keyword>